<comment type="caution">
    <text evidence="1">The sequence shown here is derived from an EMBL/GenBank/DDBJ whole genome shotgun (WGS) entry which is preliminary data.</text>
</comment>
<dbReference type="AlphaFoldDB" id="A0AAD7C0R9"/>
<evidence type="ECO:0000313" key="1">
    <source>
        <dbReference type="EMBL" id="KAJ7636170.1"/>
    </source>
</evidence>
<keyword evidence="2" id="KW-1185">Reference proteome</keyword>
<proteinExistence type="predicted"/>
<evidence type="ECO:0000313" key="2">
    <source>
        <dbReference type="Proteomes" id="UP001221757"/>
    </source>
</evidence>
<protein>
    <submittedName>
        <fullName evidence="1">Uncharacterized protein</fullName>
    </submittedName>
</protein>
<sequence>MDHLPDGDRFKQLCKLQDRFKDLMILCLPLQMLVTIPWPTGHDGEKINPKLICDLLERLQLEWPCFCTLASNSTVSSRMIVTDRRAFALCRHIPSVCGFHSQSLRLCLPLHLTHSTVDLDKVYELTTLAKEFAVSLTLHFHQDSAAVVGRIAHYFGEHKAG</sequence>
<dbReference type="Proteomes" id="UP001221757">
    <property type="component" value="Unassembled WGS sequence"/>
</dbReference>
<organism evidence="1 2">
    <name type="scientific">Mycena rosella</name>
    <name type="common">Pink bonnet</name>
    <name type="synonym">Agaricus rosellus</name>
    <dbReference type="NCBI Taxonomy" id="1033263"/>
    <lineage>
        <taxon>Eukaryota</taxon>
        <taxon>Fungi</taxon>
        <taxon>Dikarya</taxon>
        <taxon>Basidiomycota</taxon>
        <taxon>Agaricomycotina</taxon>
        <taxon>Agaricomycetes</taxon>
        <taxon>Agaricomycetidae</taxon>
        <taxon>Agaricales</taxon>
        <taxon>Marasmiineae</taxon>
        <taxon>Mycenaceae</taxon>
        <taxon>Mycena</taxon>
    </lineage>
</organism>
<gene>
    <name evidence="1" type="ORF">B0H17DRAFT_1149568</name>
</gene>
<name>A0AAD7C0R9_MYCRO</name>
<dbReference type="EMBL" id="JARKIE010000462">
    <property type="protein sequence ID" value="KAJ7636170.1"/>
    <property type="molecule type" value="Genomic_DNA"/>
</dbReference>
<reference evidence="1" key="1">
    <citation type="submission" date="2023-03" db="EMBL/GenBank/DDBJ databases">
        <title>Massive genome expansion in bonnet fungi (Mycena s.s.) driven by repeated elements and novel gene families across ecological guilds.</title>
        <authorList>
            <consortium name="Lawrence Berkeley National Laboratory"/>
            <person name="Harder C.B."/>
            <person name="Miyauchi S."/>
            <person name="Viragh M."/>
            <person name="Kuo A."/>
            <person name="Thoen E."/>
            <person name="Andreopoulos B."/>
            <person name="Lu D."/>
            <person name="Skrede I."/>
            <person name="Drula E."/>
            <person name="Henrissat B."/>
            <person name="Morin E."/>
            <person name="Kohler A."/>
            <person name="Barry K."/>
            <person name="LaButti K."/>
            <person name="Morin E."/>
            <person name="Salamov A."/>
            <person name="Lipzen A."/>
            <person name="Mereny Z."/>
            <person name="Hegedus B."/>
            <person name="Baldrian P."/>
            <person name="Stursova M."/>
            <person name="Weitz H."/>
            <person name="Taylor A."/>
            <person name="Grigoriev I.V."/>
            <person name="Nagy L.G."/>
            <person name="Martin F."/>
            <person name="Kauserud H."/>
        </authorList>
    </citation>
    <scope>NUCLEOTIDE SEQUENCE</scope>
    <source>
        <strain evidence="1">CBHHK067</strain>
    </source>
</reference>
<accession>A0AAD7C0R9</accession>